<keyword evidence="5" id="KW-1185">Reference proteome</keyword>
<dbReference type="STRING" id="337097.BHF71_02880"/>
<proteinExistence type="predicted"/>
<feature type="region of interest" description="Disordered" evidence="2">
    <location>
        <begin position="173"/>
        <end position="227"/>
    </location>
</feature>
<dbReference type="Proteomes" id="UP000243739">
    <property type="component" value="Unassembled WGS sequence"/>
</dbReference>
<dbReference type="PROSITE" id="PS51272">
    <property type="entry name" value="SLH"/>
    <property type="match status" value="3"/>
</dbReference>
<dbReference type="AlphaFoldDB" id="A0A1D2YT69"/>
<name>A0A1D2YT69_9BACI</name>
<reference evidence="4 5" key="1">
    <citation type="submission" date="2016-09" db="EMBL/GenBank/DDBJ databases">
        <title>Draft genome sequence for the type strain of Vulcanibacillus modesticaldus BR, a strictly anaerobic, moderately thermophilic, and nitrate-reducing bacterium from deep sea-hydrothermal vents of the Mid-Atlantic Ridge.</title>
        <authorList>
            <person name="Abin C.A."/>
            <person name="Hollibaugh J.T."/>
        </authorList>
    </citation>
    <scope>NUCLEOTIDE SEQUENCE [LARGE SCALE GENOMIC DNA]</scope>
    <source>
        <strain evidence="4 5">BR</strain>
    </source>
</reference>
<dbReference type="Gene3D" id="2.60.40.680">
    <property type="match status" value="1"/>
</dbReference>
<evidence type="ECO:0000313" key="5">
    <source>
        <dbReference type="Proteomes" id="UP000243739"/>
    </source>
</evidence>
<protein>
    <recommendedName>
        <fullName evidence="3">SLH domain-containing protein</fullName>
    </recommendedName>
</protein>
<feature type="compositionally biased region" description="Pro residues" evidence="2">
    <location>
        <begin position="181"/>
        <end position="219"/>
    </location>
</feature>
<dbReference type="Pfam" id="PF00395">
    <property type="entry name" value="SLH"/>
    <property type="match status" value="3"/>
</dbReference>
<accession>A0A1D2YT69</accession>
<dbReference type="RefSeq" id="WP_069657224.1">
    <property type="nucleotide sequence ID" value="NZ_MIJF01000046.1"/>
</dbReference>
<evidence type="ECO:0000259" key="3">
    <source>
        <dbReference type="PROSITE" id="PS51272"/>
    </source>
</evidence>
<gene>
    <name evidence="4" type="ORF">BHF71_02880</name>
</gene>
<dbReference type="InterPro" id="IPR051465">
    <property type="entry name" value="Cell_Envelope_Struct_Comp"/>
</dbReference>
<feature type="domain" description="SLH" evidence="3">
    <location>
        <begin position="366"/>
        <end position="426"/>
    </location>
</feature>
<feature type="domain" description="SLH" evidence="3">
    <location>
        <begin position="243"/>
        <end position="306"/>
    </location>
</feature>
<evidence type="ECO:0000256" key="1">
    <source>
        <dbReference type="ARBA" id="ARBA00022729"/>
    </source>
</evidence>
<dbReference type="InterPro" id="IPR001119">
    <property type="entry name" value="SLH_dom"/>
</dbReference>
<dbReference type="EMBL" id="MIJF01000046">
    <property type="protein sequence ID" value="OEF98888.1"/>
    <property type="molecule type" value="Genomic_DNA"/>
</dbReference>
<keyword evidence="1" id="KW-0732">Signal</keyword>
<dbReference type="PANTHER" id="PTHR43308:SF5">
    <property type="entry name" value="S-LAYER PROTEIN _ PEPTIDOGLYCAN ENDO-BETA-N-ACETYLGLUCOSAMINIDASE"/>
    <property type="match status" value="1"/>
</dbReference>
<evidence type="ECO:0000256" key="2">
    <source>
        <dbReference type="SAM" id="MobiDB-lite"/>
    </source>
</evidence>
<feature type="domain" description="SLH" evidence="3">
    <location>
        <begin position="307"/>
        <end position="365"/>
    </location>
</feature>
<dbReference type="CDD" id="cd08547">
    <property type="entry name" value="Type_II_cohesin"/>
    <property type="match status" value="1"/>
</dbReference>
<organism evidence="4 5">
    <name type="scientific">Vulcanibacillus modesticaldus</name>
    <dbReference type="NCBI Taxonomy" id="337097"/>
    <lineage>
        <taxon>Bacteria</taxon>
        <taxon>Bacillati</taxon>
        <taxon>Bacillota</taxon>
        <taxon>Bacilli</taxon>
        <taxon>Bacillales</taxon>
        <taxon>Bacillaceae</taxon>
        <taxon>Vulcanibacillus</taxon>
    </lineage>
</organism>
<dbReference type="InterPro" id="IPR008965">
    <property type="entry name" value="CBM2/CBM3_carb-bd_dom_sf"/>
</dbReference>
<sequence length="426" mass="47034">MTLVQKSFLIILISVLIISLLPLSASAETLPTLNIIDDKDALREGEIFTLTAELLGFVNDYQNISSFEVEILFDPNVLEPQSSKVELGDIFSNWEKNQYVVVKDNLNEGKLHFAASIYKGTEPFTGNGILFSAPFKVLTSGTIEITVNKSLFVQSDNPGVNVVHAVNNLSLSVQPAETSSPEPPSPNPDPDPNPTPEPNPTPPPSPKPTPSPNPGPSEPPSDGGVVIPEPIEIVYPTKKKIEDYNDFEEIAKIDWAVAAIARLTMLGVFNGDENNNFRPFDKMTREEFATVIMRVLQLETVTTTEITYDDVKRGSWSDEAIKAVVANKLMNGKRVGNRLIFAPKDLITRAEIATILVRALNLQVSDYPSPFSDTSGHWARREIDIAYHNGLIKGRSKDRFAPDEEATRAEVAVMLVRLLDFKPNVR</sequence>
<comment type="caution">
    <text evidence="4">The sequence shown here is derived from an EMBL/GenBank/DDBJ whole genome shotgun (WGS) entry which is preliminary data.</text>
</comment>
<dbReference type="Pfam" id="PF00963">
    <property type="entry name" value="Cohesin"/>
    <property type="match status" value="1"/>
</dbReference>
<dbReference type="InterPro" id="IPR002102">
    <property type="entry name" value="Cohesin_dom"/>
</dbReference>
<evidence type="ECO:0000313" key="4">
    <source>
        <dbReference type="EMBL" id="OEF98888.1"/>
    </source>
</evidence>
<dbReference type="GO" id="GO:0030246">
    <property type="term" value="F:carbohydrate binding"/>
    <property type="evidence" value="ECO:0007669"/>
    <property type="project" value="InterPro"/>
</dbReference>
<dbReference type="PANTHER" id="PTHR43308">
    <property type="entry name" value="OUTER MEMBRANE PROTEIN ALPHA-RELATED"/>
    <property type="match status" value="1"/>
</dbReference>
<dbReference type="SUPFAM" id="SSF49384">
    <property type="entry name" value="Carbohydrate-binding domain"/>
    <property type="match status" value="1"/>
</dbReference>
<dbReference type="GO" id="GO:0000272">
    <property type="term" value="P:polysaccharide catabolic process"/>
    <property type="evidence" value="ECO:0007669"/>
    <property type="project" value="InterPro"/>
</dbReference>